<keyword evidence="2" id="KW-1185">Reference proteome</keyword>
<reference evidence="1 2" key="1">
    <citation type="submission" date="2024-03" db="EMBL/GenBank/DDBJ databases">
        <authorList>
            <person name="Martinez-Hernandez J."/>
        </authorList>
    </citation>
    <scope>NUCLEOTIDE SEQUENCE [LARGE SCALE GENOMIC DNA]</scope>
</reference>
<evidence type="ECO:0000313" key="2">
    <source>
        <dbReference type="Proteomes" id="UP001497480"/>
    </source>
</evidence>
<organism evidence="1 2">
    <name type="scientific">Lupinus luteus</name>
    <name type="common">European yellow lupine</name>
    <dbReference type="NCBI Taxonomy" id="3873"/>
    <lineage>
        <taxon>Eukaryota</taxon>
        <taxon>Viridiplantae</taxon>
        <taxon>Streptophyta</taxon>
        <taxon>Embryophyta</taxon>
        <taxon>Tracheophyta</taxon>
        <taxon>Spermatophyta</taxon>
        <taxon>Magnoliopsida</taxon>
        <taxon>eudicotyledons</taxon>
        <taxon>Gunneridae</taxon>
        <taxon>Pentapetalae</taxon>
        <taxon>rosids</taxon>
        <taxon>fabids</taxon>
        <taxon>Fabales</taxon>
        <taxon>Fabaceae</taxon>
        <taxon>Papilionoideae</taxon>
        <taxon>50 kb inversion clade</taxon>
        <taxon>genistoids sensu lato</taxon>
        <taxon>core genistoids</taxon>
        <taxon>Genisteae</taxon>
        <taxon>Lupinus</taxon>
    </lineage>
</organism>
<gene>
    <name evidence="1" type="ORF">LLUT_LOCUS31270</name>
</gene>
<evidence type="ECO:0000313" key="1">
    <source>
        <dbReference type="EMBL" id="CAL0330210.1"/>
    </source>
</evidence>
<dbReference type="AlphaFoldDB" id="A0AAV1Y8S1"/>
<accession>A0AAV1Y8S1</accession>
<protein>
    <submittedName>
        <fullName evidence="1">Uncharacterized protein</fullName>
    </submittedName>
</protein>
<comment type="caution">
    <text evidence="1">The sequence shown here is derived from an EMBL/GenBank/DDBJ whole genome shotgun (WGS) entry which is preliminary data.</text>
</comment>
<name>A0AAV1Y8S1_LUPLU</name>
<dbReference type="Proteomes" id="UP001497480">
    <property type="component" value="Unassembled WGS sequence"/>
</dbReference>
<sequence>MIAISFGYHHQSQFLSIIFSDYHFIDLVSSIHFGCRFHHGSFLFTGSSFSSLAIPSHAVVFHATQRRGCITMNHEISYLLRGYTKSLGYVKVQMMIQISSNHAILERIRFLRFPLRFLHRTLPAMMVIIDEEK</sequence>
<proteinExistence type="predicted"/>
<dbReference type="EMBL" id="CAXHTB010000022">
    <property type="protein sequence ID" value="CAL0330210.1"/>
    <property type="molecule type" value="Genomic_DNA"/>
</dbReference>